<evidence type="ECO:0000256" key="4">
    <source>
        <dbReference type="ARBA" id="ARBA00023284"/>
    </source>
</evidence>
<comment type="subcellular location">
    <subcellularLocation>
        <location evidence="1">Cell envelope</location>
    </subcellularLocation>
</comment>
<dbReference type="PANTHER" id="PTHR42852">
    <property type="entry name" value="THIOL:DISULFIDE INTERCHANGE PROTEIN DSBE"/>
    <property type="match status" value="1"/>
</dbReference>
<dbReference type="GO" id="GO:0017004">
    <property type="term" value="P:cytochrome complex assembly"/>
    <property type="evidence" value="ECO:0007669"/>
    <property type="project" value="UniProtKB-KW"/>
</dbReference>
<feature type="signal peptide" evidence="5">
    <location>
        <begin position="1"/>
        <end position="20"/>
    </location>
</feature>
<sequence>MKTLSLWLTGLTLLACPVMAQTTAELRGHLDNTGTEKLVVSWWSQPLAAQQQQRAIHVEPNGDFRLALPIERPTLAQLNYGDEEITVFLEPGDALELKGDAPELSTTSKFESGDGAAHRAAAAANNYLQEFGRRFANNDAFQVLPDNISLSEKGFLAFLDYRRDHERSLLKKFGRHAGFTPAFQAYAEADINCTYAEDRLTFADLREQTVPGQPRLQLADNYYDFLREPGLLPGNEVAVTSPNYQDFLLDYVHYQARTTGHQPTDPAYFPTCYQLADNLLHADARPVILGRIVLETIRLGHVVHAHAMLESYAASGQAPPVLVAQLRTELVNHQAFAIGSPAPALPLRLADGRRLSLAAYKGKLVYLMFWDSRYPASQREIPYLKELTTALAGQPIVVLLVAMDESLNNWQQNIACASPALTGVQAYVPANQRAAVRQEYSLDRLPTAVVIAEDGTLLDLHPRTISSRALQDDLKAAVGRAAAYRAVSLAQL</sequence>
<dbReference type="InterPro" id="IPR050553">
    <property type="entry name" value="Thioredoxin_ResA/DsbE_sf"/>
</dbReference>
<keyword evidence="4" id="KW-0676">Redox-active center</keyword>
<gene>
    <name evidence="7" type="ORF">GO988_13800</name>
</gene>
<protein>
    <submittedName>
        <fullName evidence="7">Redoxin family protein</fullName>
    </submittedName>
</protein>
<keyword evidence="8" id="KW-1185">Reference proteome</keyword>
<dbReference type="GO" id="GO:0030313">
    <property type="term" value="C:cell envelope"/>
    <property type="evidence" value="ECO:0007669"/>
    <property type="project" value="UniProtKB-SubCell"/>
</dbReference>
<evidence type="ECO:0000256" key="5">
    <source>
        <dbReference type="SAM" id="SignalP"/>
    </source>
</evidence>
<dbReference type="EMBL" id="WQKZ01000003">
    <property type="protein sequence ID" value="MVN77404.1"/>
    <property type="molecule type" value="Genomic_DNA"/>
</dbReference>
<proteinExistence type="predicted"/>
<evidence type="ECO:0000313" key="8">
    <source>
        <dbReference type="Proteomes" id="UP000441336"/>
    </source>
</evidence>
<evidence type="ECO:0000313" key="7">
    <source>
        <dbReference type="EMBL" id="MVN77404.1"/>
    </source>
</evidence>
<dbReference type="InterPro" id="IPR036249">
    <property type="entry name" value="Thioredoxin-like_sf"/>
</dbReference>
<keyword evidence="5" id="KW-0732">Signal</keyword>
<name>A0A7K1TG68_9BACT</name>
<dbReference type="SUPFAM" id="SSF52833">
    <property type="entry name" value="Thioredoxin-like"/>
    <property type="match status" value="1"/>
</dbReference>
<dbReference type="PROSITE" id="PS51352">
    <property type="entry name" value="THIOREDOXIN_2"/>
    <property type="match status" value="1"/>
</dbReference>
<dbReference type="PROSITE" id="PS51257">
    <property type="entry name" value="PROKAR_LIPOPROTEIN"/>
    <property type="match status" value="1"/>
</dbReference>
<reference evidence="7 8" key="1">
    <citation type="submission" date="2019-12" db="EMBL/GenBank/DDBJ databases">
        <title>Hymenobacter sp. HMF4947 Genome sequencing and assembly.</title>
        <authorList>
            <person name="Kang H."/>
            <person name="Cha I."/>
            <person name="Kim H."/>
            <person name="Joh K."/>
        </authorList>
    </citation>
    <scope>NUCLEOTIDE SEQUENCE [LARGE SCALE GENOMIC DNA]</scope>
    <source>
        <strain evidence="7 8">HMF4947</strain>
    </source>
</reference>
<feature type="chain" id="PRO_5029745450" evidence="5">
    <location>
        <begin position="21"/>
        <end position="492"/>
    </location>
</feature>
<evidence type="ECO:0000256" key="1">
    <source>
        <dbReference type="ARBA" id="ARBA00004196"/>
    </source>
</evidence>
<comment type="caution">
    <text evidence="7">The sequence shown here is derived from an EMBL/GenBank/DDBJ whole genome shotgun (WGS) entry which is preliminary data.</text>
</comment>
<dbReference type="InterPro" id="IPR013740">
    <property type="entry name" value="Redoxin"/>
</dbReference>
<keyword evidence="2" id="KW-0201">Cytochrome c-type biogenesis</keyword>
<dbReference type="PANTHER" id="PTHR42852:SF6">
    <property type="entry name" value="THIOL:DISULFIDE INTERCHANGE PROTEIN DSBE"/>
    <property type="match status" value="1"/>
</dbReference>
<accession>A0A7K1TG68</accession>
<organism evidence="7 8">
    <name type="scientific">Hymenobacter ginkgonis</name>
    <dbReference type="NCBI Taxonomy" id="2682976"/>
    <lineage>
        <taxon>Bacteria</taxon>
        <taxon>Pseudomonadati</taxon>
        <taxon>Bacteroidota</taxon>
        <taxon>Cytophagia</taxon>
        <taxon>Cytophagales</taxon>
        <taxon>Hymenobacteraceae</taxon>
        <taxon>Hymenobacter</taxon>
    </lineage>
</organism>
<dbReference type="InterPro" id="IPR013766">
    <property type="entry name" value="Thioredoxin_domain"/>
</dbReference>
<feature type="domain" description="Thioredoxin" evidence="6">
    <location>
        <begin position="336"/>
        <end position="479"/>
    </location>
</feature>
<evidence type="ECO:0000256" key="2">
    <source>
        <dbReference type="ARBA" id="ARBA00022748"/>
    </source>
</evidence>
<keyword evidence="3" id="KW-1015">Disulfide bond</keyword>
<dbReference type="GO" id="GO:0016491">
    <property type="term" value="F:oxidoreductase activity"/>
    <property type="evidence" value="ECO:0007669"/>
    <property type="project" value="InterPro"/>
</dbReference>
<dbReference type="AlphaFoldDB" id="A0A7K1TG68"/>
<dbReference type="RefSeq" id="WP_157566401.1">
    <property type="nucleotide sequence ID" value="NZ_WQKZ01000003.1"/>
</dbReference>
<dbReference type="Proteomes" id="UP000441336">
    <property type="component" value="Unassembled WGS sequence"/>
</dbReference>
<dbReference type="Pfam" id="PF08534">
    <property type="entry name" value="Redoxin"/>
    <property type="match status" value="1"/>
</dbReference>
<evidence type="ECO:0000259" key="6">
    <source>
        <dbReference type="PROSITE" id="PS51352"/>
    </source>
</evidence>
<dbReference type="Gene3D" id="3.40.30.10">
    <property type="entry name" value="Glutaredoxin"/>
    <property type="match status" value="1"/>
</dbReference>
<evidence type="ECO:0000256" key="3">
    <source>
        <dbReference type="ARBA" id="ARBA00023157"/>
    </source>
</evidence>